<organism evidence="1 2">
    <name type="scientific">Cetraspora pellucida</name>
    <dbReference type="NCBI Taxonomy" id="1433469"/>
    <lineage>
        <taxon>Eukaryota</taxon>
        <taxon>Fungi</taxon>
        <taxon>Fungi incertae sedis</taxon>
        <taxon>Mucoromycota</taxon>
        <taxon>Glomeromycotina</taxon>
        <taxon>Glomeromycetes</taxon>
        <taxon>Diversisporales</taxon>
        <taxon>Gigasporaceae</taxon>
        <taxon>Cetraspora</taxon>
    </lineage>
</organism>
<reference evidence="1" key="1">
    <citation type="submission" date="2021-06" db="EMBL/GenBank/DDBJ databases">
        <authorList>
            <person name="Kallberg Y."/>
            <person name="Tangrot J."/>
            <person name="Rosling A."/>
        </authorList>
    </citation>
    <scope>NUCLEOTIDE SEQUENCE</scope>
    <source>
        <strain evidence="1">28 12/20/2015</strain>
    </source>
</reference>
<comment type="caution">
    <text evidence="1">The sequence shown here is derived from an EMBL/GenBank/DDBJ whole genome shotgun (WGS) entry which is preliminary data.</text>
</comment>
<sequence length="99" mass="11497">IPPKQWQKKSSTNMFYLVSECHTGLRHCTKSEDEFRRVANIAAQQFYSEIRIVNVNMNIPVMNIPVMNIPATVRPPTNIPIKINDDENVRELLRDLFAE</sequence>
<protein>
    <submittedName>
        <fullName evidence="1">105_t:CDS:1</fullName>
    </submittedName>
</protein>
<keyword evidence="2" id="KW-1185">Reference proteome</keyword>
<feature type="non-terminal residue" evidence="1">
    <location>
        <position position="1"/>
    </location>
</feature>
<evidence type="ECO:0000313" key="2">
    <source>
        <dbReference type="Proteomes" id="UP000789366"/>
    </source>
</evidence>
<accession>A0ACA9Q1H9</accession>
<gene>
    <name evidence="1" type="ORF">SPELUC_LOCUS13209</name>
</gene>
<dbReference type="Proteomes" id="UP000789366">
    <property type="component" value="Unassembled WGS sequence"/>
</dbReference>
<evidence type="ECO:0000313" key="1">
    <source>
        <dbReference type="EMBL" id="CAG8732409.1"/>
    </source>
</evidence>
<dbReference type="EMBL" id="CAJVPW010033960">
    <property type="protein sequence ID" value="CAG8732409.1"/>
    <property type="molecule type" value="Genomic_DNA"/>
</dbReference>
<feature type="non-terminal residue" evidence="1">
    <location>
        <position position="99"/>
    </location>
</feature>
<name>A0ACA9Q1H9_9GLOM</name>
<proteinExistence type="predicted"/>